<dbReference type="EMBL" id="CP029078">
    <property type="protein sequence ID" value="QCN87608.1"/>
    <property type="molecule type" value="Genomic_DNA"/>
</dbReference>
<evidence type="ECO:0008006" key="10">
    <source>
        <dbReference type="Google" id="ProtNLM"/>
    </source>
</evidence>
<dbReference type="Pfam" id="PF03595">
    <property type="entry name" value="SLAC1"/>
    <property type="match status" value="1"/>
</dbReference>
<feature type="transmembrane region" description="Helical" evidence="5">
    <location>
        <begin position="53"/>
        <end position="73"/>
    </location>
</feature>
<accession>A0A3Q9KVG2</accession>
<dbReference type="Gene3D" id="1.50.10.150">
    <property type="entry name" value="Voltage-dependent anion channel"/>
    <property type="match status" value="1"/>
</dbReference>
<gene>
    <name evidence="7" type="ORF">DDJ31_23825</name>
    <name evidence="6" type="ORF">ELQ87_15465</name>
</gene>
<evidence type="ECO:0000256" key="5">
    <source>
        <dbReference type="SAM" id="Phobius"/>
    </source>
</evidence>
<reference evidence="6 8" key="2">
    <citation type="submission" date="2018-12" db="EMBL/GenBank/DDBJ databases">
        <title>Streptomyces griseoviridis F1-27 complete genome.</title>
        <authorList>
            <person name="Mariita R.M."/>
            <person name="Sello J.K."/>
        </authorList>
    </citation>
    <scope>NUCLEOTIDE SEQUENCE [LARGE SCALE GENOMIC DNA]</scope>
    <source>
        <strain evidence="6 8">F1-27</strain>
    </source>
</reference>
<dbReference type="AlphaFoldDB" id="A0A3Q9KVG2"/>
<feature type="transmembrane region" description="Helical" evidence="5">
    <location>
        <begin position="204"/>
        <end position="223"/>
    </location>
</feature>
<dbReference type="GO" id="GO:0055085">
    <property type="term" value="P:transmembrane transport"/>
    <property type="evidence" value="ECO:0007669"/>
    <property type="project" value="InterPro"/>
</dbReference>
<feature type="transmembrane region" description="Helical" evidence="5">
    <location>
        <begin position="168"/>
        <end position="192"/>
    </location>
</feature>
<evidence type="ECO:0000313" key="7">
    <source>
        <dbReference type="EMBL" id="QCN87608.1"/>
    </source>
</evidence>
<dbReference type="Proteomes" id="UP000501753">
    <property type="component" value="Chromosome"/>
</dbReference>
<evidence type="ECO:0000256" key="2">
    <source>
        <dbReference type="ARBA" id="ARBA00022692"/>
    </source>
</evidence>
<feature type="transmembrane region" description="Helical" evidence="5">
    <location>
        <begin position="112"/>
        <end position="132"/>
    </location>
</feature>
<dbReference type="GO" id="GO:0016020">
    <property type="term" value="C:membrane"/>
    <property type="evidence" value="ECO:0007669"/>
    <property type="project" value="UniProtKB-SubCell"/>
</dbReference>
<dbReference type="InterPro" id="IPR038665">
    <property type="entry name" value="Voltage-dep_anion_channel_sf"/>
</dbReference>
<evidence type="ECO:0000256" key="4">
    <source>
        <dbReference type="ARBA" id="ARBA00023136"/>
    </source>
</evidence>
<keyword evidence="2 5" id="KW-0812">Transmembrane</keyword>
<evidence type="ECO:0000256" key="3">
    <source>
        <dbReference type="ARBA" id="ARBA00022989"/>
    </source>
</evidence>
<feature type="transmembrane region" description="Helical" evidence="5">
    <location>
        <begin position="306"/>
        <end position="324"/>
    </location>
</feature>
<reference evidence="7 9" key="1">
    <citation type="submission" date="2018-04" db="EMBL/GenBank/DDBJ databases">
        <title>Complete genome sequences of Streptomyces griseoviridis K61 and characterization of antagonistic properties of biological control agents.</title>
        <authorList>
            <person name="Mariita R.M."/>
            <person name="Sello J.K."/>
        </authorList>
    </citation>
    <scope>NUCLEOTIDE SEQUENCE [LARGE SCALE GENOMIC DNA]</scope>
    <source>
        <strain evidence="7 9">K61</strain>
    </source>
</reference>
<dbReference type="RefSeq" id="WP_127178416.1">
    <property type="nucleotide sequence ID" value="NZ_CP029078.1"/>
</dbReference>
<feature type="transmembrane region" description="Helical" evidence="5">
    <location>
        <begin position="144"/>
        <end position="162"/>
    </location>
</feature>
<organism evidence="6 8">
    <name type="scientific">Streptomyces griseoviridis</name>
    <dbReference type="NCBI Taxonomy" id="45398"/>
    <lineage>
        <taxon>Bacteria</taxon>
        <taxon>Bacillati</taxon>
        <taxon>Actinomycetota</taxon>
        <taxon>Actinomycetes</taxon>
        <taxon>Kitasatosporales</taxon>
        <taxon>Streptomycetaceae</taxon>
        <taxon>Streptomyces</taxon>
    </lineage>
</organism>
<keyword evidence="3 5" id="KW-1133">Transmembrane helix</keyword>
<feature type="transmembrane region" description="Helical" evidence="5">
    <location>
        <begin position="243"/>
        <end position="264"/>
    </location>
</feature>
<dbReference type="InterPro" id="IPR004695">
    <property type="entry name" value="SLAC1/Mae1/Ssu1/TehA"/>
</dbReference>
<dbReference type="KEGG" id="sgd:ELQ87_15465"/>
<comment type="subcellular location">
    <subcellularLocation>
        <location evidence="1">Membrane</location>
        <topology evidence="1">Multi-pass membrane protein</topology>
    </subcellularLocation>
</comment>
<evidence type="ECO:0000313" key="9">
    <source>
        <dbReference type="Proteomes" id="UP000501753"/>
    </source>
</evidence>
<dbReference type="Proteomes" id="UP000271291">
    <property type="component" value="Chromosome"/>
</dbReference>
<evidence type="ECO:0000313" key="6">
    <source>
        <dbReference type="EMBL" id="AZS85544.1"/>
    </source>
</evidence>
<protein>
    <recommendedName>
        <fullName evidence="10">Integral membrane protein</fullName>
    </recommendedName>
</protein>
<feature type="transmembrane region" description="Helical" evidence="5">
    <location>
        <begin position="276"/>
        <end position="300"/>
    </location>
</feature>
<keyword evidence="9" id="KW-1185">Reference proteome</keyword>
<proteinExistence type="predicted"/>
<evidence type="ECO:0000313" key="8">
    <source>
        <dbReference type="Proteomes" id="UP000271291"/>
    </source>
</evidence>
<name>A0A3Q9KVG2_STRGD</name>
<feature type="transmembrane region" description="Helical" evidence="5">
    <location>
        <begin position="85"/>
        <end position="106"/>
    </location>
</feature>
<keyword evidence="4 5" id="KW-0472">Membrane</keyword>
<evidence type="ECO:0000256" key="1">
    <source>
        <dbReference type="ARBA" id="ARBA00004141"/>
    </source>
</evidence>
<dbReference type="CDD" id="cd09319">
    <property type="entry name" value="TDT_like_1"/>
    <property type="match status" value="1"/>
</dbReference>
<dbReference type="EMBL" id="CP034687">
    <property type="protein sequence ID" value="AZS85544.1"/>
    <property type="molecule type" value="Genomic_DNA"/>
</dbReference>
<sequence length="339" mass="35401">MSAPHGPVSGAPVGPLSPRAWWARRPPEAGAAVLATGMISVGLQLTGHAVLSWIALALTCGAWVALAAGFAVRPARERARWTAEAGTPGALTAVAATAVLGTRLSGLGRHRLAEVLLALAAACWPVLLVGVVRHWRRRGMPGAVFLGSVATETLAVLGATLARAVPAAWLAHAALVLFWLGLVLYGFALAGFDRRQLLEGAGDQWVAGGALAVSALAGARLLIADGGRLYLWNDDDHGVLRAVTVALLVLCLAWFVVLAVAEAVRPRPRYDVLRWSTVFPLAMTAVAALDVATAVGVPWLGDLGRVLVWVAVAAWLTVLVGAVRSRAGDRGGVRSRERR</sequence>
<dbReference type="OrthoDB" id="4538527at2"/>